<dbReference type="Proteomes" id="UP000887579">
    <property type="component" value="Unplaced"/>
</dbReference>
<dbReference type="WBParaSite" id="ES5_v2.g7702.t1">
    <property type="protein sequence ID" value="ES5_v2.g7702.t1"/>
    <property type="gene ID" value="ES5_v2.g7702"/>
</dbReference>
<proteinExistence type="predicted"/>
<evidence type="ECO:0000313" key="1">
    <source>
        <dbReference type="Proteomes" id="UP000887579"/>
    </source>
</evidence>
<accession>A0AC34GST8</accession>
<organism evidence="1 2">
    <name type="scientific">Panagrolaimus sp. ES5</name>
    <dbReference type="NCBI Taxonomy" id="591445"/>
    <lineage>
        <taxon>Eukaryota</taxon>
        <taxon>Metazoa</taxon>
        <taxon>Ecdysozoa</taxon>
        <taxon>Nematoda</taxon>
        <taxon>Chromadorea</taxon>
        <taxon>Rhabditida</taxon>
        <taxon>Tylenchina</taxon>
        <taxon>Panagrolaimomorpha</taxon>
        <taxon>Panagrolaimoidea</taxon>
        <taxon>Panagrolaimidae</taxon>
        <taxon>Panagrolaimus</taxon>
    </lineage>
</organism>
<protein>
    <submittedName>
        <fullName evidence="2">Uncharacterized protein</fullName>
    </submittedName>
</protein>
<evidence type="ECO:0000313" key="2">
    <source>
        <dbReference type="WBParaSite" id="ES5_v2.g7702.t1"/>
    </source>
</evidence>
<reference evidence="2" key="1">
    <citation type="submission" date="2022-11" db="UniProtKB">
        <authorList>
            <consortium name="WormBaseParasite"/>
        </authorList>
    </citation>
    <scope>IDENTIFICATION</scope>
</reference>
<sequence length="282" mass="30216">MSSFYSISTTTTLLLFACLNIFQIEGFNPKQNPTNSWIYFGRGLNTREIIDLARPTGIEEELSTNSTAEITTEKLLETTLESRGTTTNGPSTPTVIPTTAAPVAGKKEISNIRNLPETVVNETTSESTSTSSTTTSTKATTTTLKALEKITDLPKKVVVEALTSELPLRAKIVVIPKEILATTTEASEVFGNVTESISSTKVSEILEVVATSAPAKKISTVPETKSSTDSETLISLPKKSSKEEILVSSEETEKSAPSAVNTTAAATIPSLRLILRRIFKGE</sequence>
<name>A0AC34GST8_9BILA</name>